<accession>A0A317PY72</accession>
<evidence type="ECO:0000256" key="1">
    <source>
        <dbReference type="SAM" id="SignalP"/>
    </source>
</evidence>
<dbReference type="Gene3D" id="3.10.450.50">
    <property type="match status" value="1"/>
</dbReference>
<evidence type="ECO:0000313" key="2">
    <source>
        <dbReference type="EMBL" id="PWW08141.1"/>
    </source>
</evidence>
<dbReference type="AlphaFoldDB" id="A0A317PY72"/>
<dbReference type="EMBL" id="QGTS01000007">
    <property type="protein sequence ID" value="PWW08141.1"/>
    <property type="molecule type" value="Genomic_DNA"/>
</dbReference>
<organism evidence="2 3">
    <name type="scientific">Mangrovibacter plantisponsor</name>
    <dbReference type="NCBI Taxonomy" id="451513"/>
    <lineage>
        <taxon>Bacteria</taxon>
        <taxon>Pseudomonadati</taxon>
        <taxon>Pseudomonadota</taxon>
        <taxon>Gammaproteobacteria</taxon>
        <taxon>Enterobacterales</taxon>
        <taxon>Enterobacteriaceae</taxon>
        <taxon>Mangrovibacter</taxon>
    </lineage>
</organism>
<reference evidence="2 3" key="1">
    <citation type="submission" date="2018-05" db="EMBL/GenBank/DDBJ databases">
        <title>Genomic Encyclopedia of Type Strains, Phase IV (KMG-IV): sequencing the most valuable type-strain genomes for metagenomic binning, comparative biology and taxonomic classification.</title>
        <authorList>
            <person name="Goeker M."/>
        </authorList>
    </citation>
    <scope>NUCLEOTIDE SEQUENCE [LARGE SCALE GENOMIC DNA]</scope>
    <source>
        <strain evidence="2 3">DSM 19579</strain>
    </source>
</reference>
<feature type="signal peptide" evidence="1">
    <location>
        <begin position="1"/>
        <end position="21"/>
    </location>
</feature>
<feature type="chain" id="PRO_5016333824" evidence="1">
    <location>
        <begin position="22"/>
        <end position="179"/>
    </location>
</feature>
<evidence type="ECO:0000313" key="3">
    <source>
        <dbReference type="Proteomes" id="UP000246744"/>
    </source>
</evidence>
<comment type="caution">
    <text evidence="2">The sequence shown here is derived from an EMBL/GenBank/DDBJ whole genome shotgun (WGS) entry which is preliminary data.</text>
</comment>
<dbReference type="Proteomes" id="UP000246744">
    <property type="component" value="Unassembled WGS sequence"/>
</dbReference>
<gene>
    <name evidence="2" type="ORF">DES37_107185</name>
</gene>
<name>A0A317PY72_9ENTR</name>
<keyword evidence="3" id="KW-1185">Reference proteome</keyword>
<protein>
    <submittedName>
        <fullName evidence="2">Uncharacterized protein DUF3828</fullName>
    </submittedName>
</protein>
<proteinExistence type="predicted"/>
<dbReference type="RefSeq" id="WP_110026100.1">
    <property type="nucleotide sequence ID" value="NZ_QGTS01000007.1"/>
</dbReference>
<sequence length="179" mass="20931">MHNRKWMLSVLLFFFSVASFATDAPDSPKKIIFDFYQKYFLYLHGEGKKTQPELTYSKSFNELLRRNEKLCEPYRDEVCGWGTDADVYLNAQDHDDNLTIENSHFTLNEAPNNVVTVSFNLFPSQKTEQNGHSVISFKMIYEQSHWVVDDIIYDESSARQQMRSENELLTEGLKNKARP</sequence>
<keyword evidence="1" id="KW-0732">Signal</keyword>